<evidence type="ECO:0000313" key="2">
    <source>
        <dbReference type="EMBL" id="KAJ8877658.1"/>
    </source>
</evidence>
<protein>
    <submittedName>
        <fullName evidence="2">Uncharacterized protein</fullName>
    </submittedName>
</protein>
<name>A0ABQ9H0B2_9NEOP</name>
<proteinExistence type="predicted"/>
<feature type="region of interest" description="Disordered" evidence="1">
    <location>
        <begin position="113"/>
        <end position="136"/>
    </location>
</feature>
<sequence length="349" mass="38009">MDCKHISDEPWAQCRGNRRGLRPPGIAASSCESRSLSLSLSLSSCDCVLLLPFTPPPNHNCPYSRGLSGRPRRYVVFILERIPRSAAVQRLAIHASTLPRVWSSAVNKGRGKWETPEKTCRPSASSGKIPTCKNPVTRPGIEPVSPRWEASRLTAQPFLPRGSSVRTRVPVAVWRLRSTVDLCSSSRWYCAGTICRKVSPSVRSLQSGWIADPLASEERMEQQRNAMTGETGNPRENPPTSGIVRHYSHMRNSGSGPAGNLAGSLRWEASSLTTEPPRPPLLCINTTNTSHSVADASLLPASGGVNFQFPPSTEVLCPVGKIIGSRAPDLHGKRTENDPRRSNDAILRG</sequence>
<feature type="region of interest" description="Disordered" evidence="1">
    <location>
        <begin position="325"/>
        <end position="349"/>
    </location>
</feature>
<organism evidence="2 3">
    <name type="scientific">Dryococelus australis</name>
    <dbReference type="NCBI Taxonomy" id="614101"/>
    <lineage>
        <taxon>Eukaryota</taxon>
        <taxon>Metazoa</taxon>
        <taxon>Ecdysozoa</taxon>
        <taxon>Arthropoda</taxon>
        <taxon>Hexapoda</taxon>
        <taxon>Insecta</taxon>
        <taxon>Pterygota</taxon>
        <taxon>Neoptera</taxon>
        <taxon>Polyneoptera</taxon>
        <taxon>Phasmatodea</taxon>
        <taxon>Verophasmatodea</taxon>
        <taxon>Anareolatae</taxon>
        <taxon>Phasmatidae</taxon>
        <taxon>Eurycanthinae</taxon>
        <taxon>Dryococelus</taxon>
    </lineage>
</organism>
<keyword evidence="3" id="KW-1185">Reference proteome</keyword>
<gene>
    <name evidence="2" type="ORF">PR048_022113</name>
</gene>
<comment type="caution">
    <text evidence="2">The sequence shown here is derived from an EMBL/GenBank/DDBJ whole genome shotgun (WGS) entry which is preliminary data.</text>
</comment>
<feature type="compositionally biased region" description="Basic and acidic residues" evidence="1">
    <location>
        <begin position="328"/>
        <end position="343"/>
    </location>
</feature>
<dbReference type="EMBL" id="JARBHB010000008">
    <property type="protein sequence ID" value="KAJ8877658.1"/>
    <property type="molecule type" value="Genomic_DNA"/>
</dbReference>
<feature type="region of interest" description="Disordered" evidence="1">
    <location>
        <begin position="218"/>
        <end position="262"/>
    </location>
</feature>
<reference evidence="2 3" key="1">
    <citation type="submission" date="2023-02" db="EMBL/GenBank/DDBJ databases">
        <title>LHISI_Scaffold_Assembly.</title>
        <authorList>
            <person name="Stuart O.P."/>
            <person name="Cleave R."/>
            <person name="Magrath M.J.L."/>
            <person name="Mikheyev A.S."/>
        </authorList>
    </citation>
    <scope>NUCLEOTIDE SEQUENCE [LARGE SCALE GENOMIC DNA]</scope>
    <source>
        <strain evidence="2">Daus_M_001</strain>
        <tissue evidence="2">Leg muscle</tissue>
    </source>
</reference>
<dbReference type="Proteomes" id="UP001159363">
    <property type="component" value="Chromosome 7"/>
</dbReference>
<accession>A0ABQ9H0B2</accession>
<evidence type="ECO:0000313" key="3">
    <source>
        <dbReference type="Proteomes" id="UP001159363"/>
    </source>
</evidence>
<evidence type="ECO:0000256" key="1">
    <source>
        <dbReference type="SAM" id="MobiDB-lite"/>
    </source>
</evidence>